<keyword evidence="2" id="KW-0456">Lyase</keyword>
<protein>
    <recommendedName>
        <fullName evidence="3">Thiamine pyrophosphate enzyme N-terminal TPP-binding domain-containing protein</fullName>
    </recommendedName>
</protein>
<dbReference type="GO" id="GO:0030976">
    <property type="term" value="F:thiamine pyrophosphate binding"/>
    <property type="evidence" value="ECO:0007669"/>
    <property type="project" value="InterPro"/>
</dbReference>
<dbReference type="Proteomes" id="UP000288972">
    <property type="component" value="Plasmid unnamed1"/>
</dbReference>
<keyword evidence="1" id="KW-0210">Decarboxylase</keyword>
<dbReference type="Proteomes" id="UP000290401">
    <property type="component" value="Unassembled WGS sequence"/>
</dbReference>
<evidence type="ECO:0000313" key="4">
    <source>
        <dbReference type="EMBL" id="QAU51180.1"/>
    </source>
</evidence>
<dbReference type="SUPFAM" id="SSF52518">
    <property type="entry name" value="Thiamin diphosphate-binding fold (THDP-binding)"/>
    <property type="match status" value="1"/>
</dbReference>
<sequence length="180" mass="19729">MAAGEKRTMMSDEQAAALSPESVVAQMKQNGVSHVVWLPDSETNWLFLKMQEEQSLSLVGVAREGHACSIAAGLFAGGAKPIVLVQNTGMMESGDSMRGWLLNLNVPVVFLVGYRGYTRHGVNHDSAAEYTERFLLAFGIKFYMVESNADADRISLAFTESELTQRPVVVLIADEFHGFN</sequence>
<evidence type="ECO:0000313" key="6">
    <source>
        <dbReference type="Proteomes" id="UP000288972"/>
    </source>
</evidence>
<evidence type="ECO:0000259" key="3">
    <source>
        <dbReference type="Pfam" id="PF02776"/>
    </source>
</evidence>
<gene>
    <name evidence="5" type="ORF">EAS56_15185</name>
    <name evidence="4" type="ORF">XH91_38715</name>
</gene>
<keyword evidence="4" id="KW-0614">Plasmid</keyword>
<feature type="domain" description="Thiamine pyrophosphate enzyme N-terminal TPP-binding" evidence="3">
    <location>
        <begin position="22"/>
        <end position="121"/>
    </location>
</feature>
<geneLocation type="plasmid" evidence="4 6">
    <name>unnamed1</name>
</geneLocation>
<dbReference type="EMBL" id="CP030054">
    <property type="protein sequence ID" value="QAU51180.1"/>
    <property type="molecule type" value="Genomic_DNA"/>
</dbReference>
<dbReference type="Pfam" id="PF02776">
    <property type="entry name" value="TPP_enzyme_N"/>
    <property type="match status" value="1"/>
</dbReference>
<dbReference type="EMBL" id="RDQZ01000010">
    <property type="protein sequence ID" value="RXH13357.1"/>
    <property type="molecule type" value="Genomic_DNA"/>
</dbReference>
<reference evidence="5 7" key="2">
    <citation type="submission" date="2018-10" db="EMBL/GenBank/DDBJ databases">
        <title>Bradyrhizobium sp. nov., effective nodules isolated from peanut in China.</title>
        <authorList>
            <person name="Li Y."/>
        </authorList>
    </citation>
    <scope>NUCLEOTIDE SEQUENCE [LARGE SCALE GENOMIC DNA]</scope>
    <source>
        <strain evidence="5 7">CCBAU 53426</strain>
    </source>
</reference>
<organism evidence="4 6">
    <name type="scientific">Bradyrhizobium guangzhouense</name>
    <dbReference type="NCBI Taxonomy" id="1325095"/>
    <lineage>
        <taxon>Bacteria</taxon>
        <taxon>Pseudomonadati</taxon>
        <taxon>Pseudomonadota</taxon>
        <taxon>Alphaproteobacteria</taxon>
        <taxon>Hyphomicrobiales</taxon>
        <taxon>Nitrobacteraceae</taxon>
        <taxon>Bradyrhizobium</taxon>
    </lineage>
</organism>
<evidence type="ECO:0000256" key="1">
    <source>
        <dbReference type="ARBA" id="ARBA00022793"/>
    </source>
</evidence>
<dbReference type="PANTHER" id="PTHR42818:SF1">
    <property type="entry name" value="SULFOPYRUVATE DECARBOXYLASE"/>
    <property type="match status" value="1"/>
</dbReference>
<dbReference type="PANTHER" id="PTHR42818">
    <property type="entry name" value="SULFOPYRUVATE DECARBOXYLASE SUBUNIT ALPHA"/>
    <property type="match status" value="1"/>
</dbReference>
<dbReference type="KEGG" id="bgz:XH91_38715"/>
<dbReference type="InterPro" id="IPR029061">
    <property type="entry name" value="THDP-binding"/>
</dbReference>
<dbReference type="Gene3D" id="3.40.50.970">
    <property type="match status" value="1"/>
</dbReference>
<dbReference type="InterPro" id="IPR012001">
    <property type="entry name" value="Thiamin_PyroP_enz_TPP-bd_dom"/>
</dbReference>
<dbReference type="AlphaFoldDB" id="A0AAE5X987"/>
<dbReference type="InterPro" id="IPR051818">
    <property type="entry name" value="TPP_dependent_decarboxylase"/>
</dbReference>
<accession>A0AAE5X987</accession>
<evidence type="ECO:0000256" key="2">
    <source>
        <dbReference type="ARBA" id="ARBA00023239"/>
    </source>
</evidence>
<proteinExistence type="predicted"/>
<keyword evidence="7" id="KW-1185">Reference proteome</keyword>
<name>A0AAE5X987_9BRAD</name>
<evidence type="ECO:0000313" key="7">
    <source>
        <dbReference type="Proteomes" id="UP000290401"/>
    </source>
</evidence>
<dbReference type="GO" id="GO:0016831">
    <property type="term" value="F:carboxy-lyase activity"/>
    <property type="evidence" value="ECO:0007669"/>
    <property type="project" value="UniProtKB-KW"/>
</dbReference>
<evidence type="ECO:0000313" key="5">
    <source>
        <dbReference type="EMBL" id="RXH13357.1"/>
    </source>
</evidence>
<reference evidence="4 6" key="1">
    <citation type="submission" date="2018-06" db="EMBL/GenBank/DDBJ databases">
        <title>Comparative genomics of rhizobia nodulating Arachis hypogaea in China.</title>
        <authorList>
            <person name="Li Y."/>
        </authorList>
    </citation>
    <scope>NUCLEOTIDE SEQUENCE [LARGE SCALE GENOMIC DNA]</scope>
    <source>
        <strain evidence="4 6">CCBAU 51670</strain>
        <plasmid evidence="4 6">unnamed1</plasmid>
    </source>
</reference>